<dbReference type="InterPro" id="IPR046960">
    <property type="entry name" value="PPR_At4g14850-like_plant"/>
</dbReference>
<dbReference type="GO" id="GO:0009451">
    <property type="term" value="P:RNA modification"/>
    <property type="evidence" value="ECO:0007669"/>
    <property type="project" value="InterPro"/>
</dbReference>
<name>A0A8J4RCL4_9ROSI</name>
<protein>
    <submittedName>
        <fullName evidence="1">Uncharacterized protein</fullName>
    </submittedName>
</protein>
<dbReference type="AlphaFoldDB" id="A0A8J4RCL4"/>
<dbReference type="GO" id="GO:0003723">
    <property type="term" value="F:RNA binding"/>
    <property type="evidence" value="ECO:0007669"/>
    <property type="project" value="InterPro"/>
</dbReference>
<reference evidence="1" key="1">
    <citation type="submission" date="2020-03" db="EMBL/GenBank/DDBJ databases">
        <title>Castanea mollissima Vanexum genome sequencing.</title>
        <authorList>
            <person name="Staton M."/>
        </authorList>
    </citation>
    <scope>NUCLEOTIDE SEQUENCE</scope>
    <source>
        <tissue evidence="1">Leaf</tissue>
    </source>
</reference>
<evidence type="ECO:0000313" key="1">
    <source>
        <dbReference type="EMBL" id="KAF3960818.1"/>
    </source>
</evidence>
<dbReference type="Proteomes" id="UP000737018">
    <property type="component" value="Unassembled WGS sequence"/>
</dbReference>
<dbReference type="PANTHER" id="PTHR47926">
    <property type="entry name" value="PENTATRICOPEPTIDE REPEAT-CONTAINING PROTEIN"/>
    <property type="match status" value="1"/>
</dbReference>
<sequence>MLVARRTHNGRILEFLYGYPKVLEIRVHTVMRHDIKAYKNDASHHHKKHFLLVDEGKFTVNLYAHLAIKACTRLSDLKMGEKLWCRVMDCGFEFDVFVGSSVLILYAKSQNVDEVIVVNAKGGNGRRWGSDGGVHTDWKRCWVVDTDQIWCFVSALLACSQVGFWKLGKSIHGYIVRRLDFDQVLGCCKNGKLLIGEMAAKKVLELNPDDLGIYTLVSNYYTKAEGSGMM</sequence>
<comment type="caution">
    <text evidence="1">The sequence shown here is derived from an EMBL/GenBank/DDBJ whole genome shotgun (WGS) entry which is preliminary data.</text>
</comment>
<accession>A0A8J4RCL4</accession>
<dbReference type="EMBL" id="JRKL02002028">
    <property type="protein sequence ID" value="KAF3960818.1"/>
    <property type="molecule type" value="Genomic_DNA"/>
</dbReference>
<keyword evidence="2" id="KW-1185">Reference proteome</keyword>
<organism evidence="1 2">
    <name type="scientific">Castanea mollissima</name>
    <name type="common">Chinese chestnut</name>
    <dbReference type="NCBI Taxonomy" id="60419"/>
    <lineage>
        <taxon>Eukaryota</taxon>
        <taxon>Viridiplantae</taxon>
        <taxon>Streptophyta</taxon>
        <taxon>Embryophyta</taxon>
        <taxon>Tracheophyta</taxon>
        <taxon>Spermatophyta</taxon>
        <taxon>Magnoliopsida</taxon>
        <taxon>eudicotyledons</taxon>
        <taxon>Gunneridae</taxon>
        <taxon>Pentapetalae</taxon>
        <taxon>rosids</taxon>
        <taxon>fabids</taxon>
        <taxon>Fagales</taxon>
        <taxon>Fagaceae</taxon>
        <taxon>Castanea</taxon>
    </lineage>
</organism>
<evidence type="ECO:0000313" key="2">
    <source>
        <dbReference type="Proteomes" id="UP000737018"/>
    </source>
</evidence>
<proteinExistence type="predicted"/>
<gene>
    <name evidence="1" type="ORF">CMV_014497</name>
</gene>